<dbReference type="GO" id="GO:0005737">
    <property type="term" value="C:cytoplasm"/>
    <property type="evidence" value="ECO:0007669"/>
    <property type="project" value="TreeGrafter"/>
</dbReference>
<protein>
    <submittedName>
        <fullName evidence="2">Ornithine cyclodeaminase/mu-crystallin</fullName>
    </submittedName>
</protein>
<evidence type="ECO:0000313" key="3">
    <source>
        <dbReference type="Proteomes" id="UP000003963"/>
    </source>
</evidence>
<dbReference type="EMBL" id="GG657754">
    <property type="protein sequence ID" value="EFL28523.1"/>
    <property type="molecule type" value="Genomic_DNA"/>
</dbReference>
<dbReference type="STRING" id="457427.SSOG_08237"/>
<dbReference type="InterPro" id="IPR003462">
    <property type="entry name" value="ODC_Mu_crystall"/>
</dbReference>
<dbReference type="SUPFAM" id="SSF51735">
    <property type="entry name" value="NAD(P)-binding Rossmann-fold domains"/>
    <property type="match status" value="1"/>
</dbReference>
<name>D9WV23_9ACTN</name>
<evidence type="ECO:0000313" key="2">
    <source>
        <dbReference type="EMBL" id="EFL28523.1"/>
    </source>
</evidence>
<dbReference type="InterPro" id="IPR036291">
    <property type="entry name" value="NAD(P)-bd_dom_sf"/>
</dbReference>
<dbReference type="Pfam" id="PF02423">
    <property type="entry name" value="OCD_Mu_crystall"/>
    <property type="match status" value="1"/>
</dbReference>
<sequence length="222" mass="23315">MKIIDAASVAAALPPRTAIRALQQALRDGLDPEADPPRTVVPVDHGQLLLMPAEGRSPRGRAYAGVKMATVAPDNPARGLPRIQGQYLLLDAETLTPLALLDGVALTSLRTAAVSAAAADLLAPPDASRLVLFGGGPQAHSHLAALRAIRPPHRGHRRRPHPGAGTPPGRGLPGDRRGPRRGRGAGRGGGRRSDRLLHHGPHPAVRWWIPAPARHRAGRGIA</sequence>
<gene>
    <name evidence="2" type="ORF">SSOG_08237</name>
</gene>
<feature type="compositionally biased region" description="Basic residues" evidence="1">
    <location>
        <begin position="150"/>
        <end position="161"/>
    </location>
</feature>
<dbReference type="Gene3D" id="3.30.1780.10">
    <property type="entry name" value="ornithine cyclodeaminase, domain 1"/>
    <property type="match status" value="1"/>
</dbReference>
<dbReference type="Proteomes" id="UP000003963">
    <property type="component" value="Unassembled WGS sequence"/>
</dbReference>
<proteinExistence type="predicted"/>
<evidence type="ECO:0000256" key="1">
    <source>
        <dbReference type="SAM" id="MobiDB-lite"/>
    </source>
</evidence>
<organism evidence="2 3">
    <name type="scientific">Streptomyces himastatinicus ATCC 53653</name>
    <dbReference type="NCBI Taxonomy" id="457427"/>
    <lineage>
        <taxon>Bacteria</taxon>
        <taxon>Bacillati</taxon>
        <taxon>Actinomycetota</taxon>
        <taxon>Actinomycetes</taxon>
        <taxon>Kitasatosporales</taxon>
        <taxon>Streptomycetaceae</taxon>
        <taxon>Streptomyces</taxon>
        <taxon>Streptomyces violaceusniger group</taxon>
    </lineage>
</organism>
<feature type="region of interest" description="Disordered" evidence="1">
    <location>
        <begin position="150"/>
        <end position="199"/>
    </location>
</feature>
<reference evidence="2 3" key="1">
    <citation type="submission" date="2009-02" db="EMBL/GenBank/DDBJ databases">
        <title>Annotation of Streptomyces hygroscopicus strain ATCC 53653.</title>
        <authorList>
            <consortium name="The Broad Institute Genome Sequencing Platform"/>
            <consortium name="Broad Institute Microbial Sequencing Center"/>
            <person name="Fischbach M."/>
            <person name="Godfrey P."/>
            <person name="Ward D."/>
            <person name="Young S."/>
            <person name="Zeng Q."/>
            <person name="Koehrsen M."/>
            <person name="Alvarado L."/>
            <person name="Berlin A.M."/>
            <person name="Bochicchio J."/>
            <person name="Borenstein D."/>
            <person name="Chapman S.B."/>
            <person name="Chen Z."/>
            <person name="Engels R."/>
            <person name="Freedman E."/>
            <person name="Gellesch M."/>
            <person name="Goldberg J."/>
            <person name="Griggs A."/>
            <person name="Gujja S."/>
            <person name="Heilman E.R."/>
            <person name="Heiman D.I."/>
            <person name="Hepburn T.A."/>
            <person name="Howarth C."/>
            <person name="Jen D."/>
            <person name="Larson L."/>
            <person name="Lewis B."/>
            <person name="Mehta T."/>
            <person name="Park D."/>
            <person name="Pearson M."/>
            <person name="Richards J."/>
            <person name="Roberts A."/>
            <person name="Saif S."/>
            <person name="Shea T.D."/>
            <person name="Shenoy N."/>
            <person name="Sisk P."/>
            <person name="Stolte C."/>
            <person name="Sykes S.N."/>
            <person name="Thomson T."/>
            <person name="Walk T."/>
            <person name="White J."/>
            <person name="Yandava C."/>
            <person name="Straight P."/>
            <person name="Clardy J."/>
            <person name="Hung D."/>
            <person name="Kolter R."/>
            <person name="Mekalanos J."/>
            <person name="Walker S."/>
            <person name="Walsh C.T."/>
            <person name="Wieland-Brown L.C."/>
            <person name="Haas B."/>
            <person name="Nusbaum C."/>
            <person name="Birren B."/>
        </authorList>
    </citation>
    <scope>NUCLEOTIDE SEQUENCE [LARGE SCALE GENOMIC DNA]</scope>
    <source>
        <strain evidence="2 3">ATCC 53653</strain>
    </source>
</reference>
<dbReference type="HOGENOM" id="CLU_1244755_0_0_11"/>
<dbReference type="PANTHER" id="PTHR13812">
    <property type="entry name" value="KETIMINE REDUCTASE MU-CRYSTALLIN"/>
    <property type="match status" value="1"/>
</dbReference>
<dbReference type="AlphaFoldDB" id="D9WV23"/>
<accession>D9WV23</accession>
<dbReference type="InterPro" id="IPR023401">
    <property type="entry name" value="ODC_N"/>
</dbReference>
<keyword evidence="3" id="KW-1185">Reference proteome</keyword>
<dbReference type="PANTHER" id="PTHR13812:SF19">
    <property type="entry name" value="KETIMINE REDUCTASE MU-CRYSTALLIN"/>
    <property type="match status" value="1"/>
</dbReference>